<accession>A0A6G8FI39</accession>
<feature type="region of interest" description="Disordered" evidence="1">
    <location>
        <begin position="334"/>
        <end position="359"/>
    </location>
</feature>
<reference evidence="2 3" key="1">
    <citation type="submission" date="2020-03" db="EMBL/GenBank/DDBJ databases">
        <title>Leucobacter sp. nov., isolated from beetles.</title>
        <authorList>
            <person name="Hyun D.-W."/>
            <person name="Bae J.-W."/>
        </authorList>
    </citation>
    <scope>NUCLEOTIDE SEQUENCE [LARGE SCALE GENOMIC DNA]</scope>
    <source>
        <strain evidence="2 3">HDW9B</strain>
    </source>
</reference>
<dbReference type="RefSeq" id="WP_166322658.1">
    <property type="nucleotide sequence ID" value="NZ_CP049934.1"/>
</dbReference>
<organism evidence="2 3">
    <name type="scientific">Leucobacter insecticola</name>
    <dbReference type="NCBI Taxonomy" id="2714934"/>
    <lineage>
        <taxon>Bacteria</taxon>
        <taxon>Bacillati</taxon>
        <taxon>Actinomycetota</taxon>
        <taxon>Actinomycetes</taxon>
        <taxon>Micrococcales</taxon>
        <taxon>Microbacteriaceae</taxon>
        <taxon>Leucobacter</taxon>
    </lineage>
</organism>
<dbReference type="KEGG" id="lins:G7067_05760"/>
<proteinExistence type="predicted"/>
<name>A0A6G8FI39_9MICO</name>
<gene>
    <name evidence="2" type="ORF">G7067_05760</name>
</gene>
<sequence length="359" mass="41174">MKQPVKTVQLMLTLDAAEDHRLVVPRSEEASYSRLAALARRRGLVPEGMQITILRLSGNELSVCLEPLPEWQTRVLDPILVPGRLHDPSDVTTALSESKTFQVVGGPRKRALRIVEALTAAARDRGMFVKAVLNQPLNPGYSYRDATRRDEIVFTIERDSFRLWFTQQMLMEPHEPTRREIERVQQGFLFPDFDDVPAKHLGLVLEGEGGKFWASSWHDTDEHAMEDDLAQVLEEMSLRRERCVQLRQAVEEREIARRQQEDNDRMVAVAAYRKRFVADAMKAQAKRWEEAGRLRRYAAAIHEVAAACEGQQREEALEWARHVEAEACRIDPLPQEAKFPAIPKPSRSDLSPSRPYHRQ</sequence>
<keyword evidence="3" id="KW-1185">Reference proteome</keyword>
<dbReference type="EMBL" id="CP049934">
    <property type="protein sequence ID" value="QIM16035.1"/>
    <property type="molecule type" value="Genomic_DNA"/>
</dbReference>
<evidence type="ECO:0000256" key="1">
    <source>
        <dbReference type="SAM" id="MobiDB-lite"/>
    </source>
</evidence>
<dbReference type="Proteomes" id="UP000501387">
    <property type="component" value="Chromosome"/>
</dbReference>
<evidence type="ECO:0000313" key="2">
    <source>
        <dbReference type="EMBL" id="QIM16035.1"/>
    </source>
</evidence>
<evidence type="ECO:0000313" key="3">
    <source>
        <dbReference type="Proteomes" id="UP000501387"/>
    </source>
</evidence>
<dbReference type="AlphaFoldDB" id="A0A6G8FI39"/>
<protein>
    <submittedName>
        <fullName evidence="2">Uncharacterized protein</fullName>
    </submittedName>
</protein>